<feature type="signal peptide" evidence="1">
    <location>
        <begin position="1"/>
        <end position="27"/>
    </location>
</feature>
<evidence type="ECO:0000256" key="1">
    <source>
        <dbReference type="SAM" id="SignalP"/>
    </source>
</evidence>
<feature type="chain" id="PRO_5040923022" description="Secreted protein" evidence="1">
    <location>
        <begin position="28"/>
        <end position="203"/>
    </location>
</feature>
<organism evidence="2 3">
    <name type="scientific">Lamprobacter modestohalophilus</name>
    <dbReference type="NCBI Taxonomy" id="1064514"/>
    <lineage>
        <taxon>Bacteria</taxon>
        <taxon>Pseudomonadati</taxon>
        <taxon>Pseudomonadota</taxon>
        <taxon>Gammaproteobacteria</taxon>
        <taxon>Chromatiales</taxon>
        <taxon>Chromatiaceae</taxon>
        <taxon>Lamprobacter</taxon>
    </lineage>
</organism>
<protein>
    <recommendedName>
        <fullName evidence="4">Secreted protein</fullName>
    </recommendedName>
</protein>
<reference evidence="2 3" key="1">
    <citation type="journal article" date="2020" name="Microorganisms">
        <title>Osmotic Adaptation and Compatible Solute Biosynthesis of Phototrophic Bacteria as Revealed from Genome Analyses.</title>
        <authorList>
            <person name="Imhoff J.F."/>
            <person name="Rahn T."/>
            <person name="Kunzel S."/>
            <person name="Keller A."/>
            <person name="Neulinger S.C."/>
        </authorList>
    </citation>
    <scope>NUCLEOTIDE SEQUENCE [LARGE SCALE GENOMIC DNA]</scope>
    <source>
        <strain evidence="2 3">DSM 25653</strain>
    </source>
</reference>
<keyword evidence="3" id="KW-1185">Reference proteome</keyword>
<evidence type="ECO:0000313" key="3">
    <source>
        <dbReference type="Proteomes" id="UP001138768"/>
    </source>
</evidence>
<evidence type="ECO:0000313" key="2">
    <source>
        <dbReference type="EMBL" id="MBK1619383.1"/>
    </source>
</evidence>
<accession>A0A9X0WAL2</accession>
<proteinExistence type="predicted"/>
<comment type="caution">
    <text evidence="2">The sequence shown here is derived from an EMBL/GenBank/DDBJ whole genome shotgun (WGS) entry which is preliminary data.</text>
</comment>
<evidence type="ECO:0008006" key="4">
    <source>
        <dbReference type="Google" id="ProtNLM"/>
    </source>
</evidence>
<dbReference type="EMBL" id="NRRY01000020">
    <property type="protein sequence ID" value="MBK1619383.1"/>
    <property type="molecule type" value="Genomic_DNA"/>
</dbReference>
<dbReference type="Proteomes" id="UP001138768">
    <property type="component" value="Unassembled WGS sequence"/>
</dbReference>
<name>A0A9X0WAL2_9GAMM</name>
<dbReference type="AlphaFoldDB" id="A0A9X0WAL2"/>
<keyword evidence="1" id="KW-0732">Signal</keyword>
<gene>
    <name evidence="2" type="ORF">CKO42_13225</name>
</gene>
<sequence length="203" mass="21529">MNSKRIIQPLIAGGLALGLCLPGAAFAYGENDAIRDCNERMRANYNITDFRSESAEKIPGGGHRYKVVGKTKVDGKKYEYSCEIKDRRVVKLEYNGKEPKGLGTAESLAIGAAAAIAAGIAVSAMSKDKAPAAATTRPAPAPAPAPEVKVRANGEMEVLMANGCTVLYNDIGLRKRYGNSCSQAQLASAKQAMTNHLANQSRN</sequence>